<dbReference type="EMBL" id="VDCV01000016">
    <property type="protein sequence ID" value="KAB5521971.1"/>
    <property type="molecule type" value="Genomic_DNA"/>
</dbReference>
<evidence type="ECO:0000256" key="4">
    <source>
        <dbReference type="ARBA" id="ARBA00022692"/>
    </source>
</evidence>
<evidence type="ECO:0000256" key="7">
    <source>
        <dbReference type="ARBA" id="ARBA00022989"/>
    </source>
</evidence>
<accession>A0A5N5JR96</accession>
<dbReference type="PANTHER" id="PTHR48017">
    <property type="entry name" value="OS05G0424000 PROTEIN-RELATED"/>
    <property type="match status" value="1"/>
</dbReference>
<feature type="domain" description="Amino acid transporter transmembrane" evidence="12">
    <location>
        <begin position="64"/>
        <end position="494"/>
    </location>
</feature>
<feature type="transmembrane region" description="Helical" evidence="11">
    <location>
        <begin position="66"/>
        <end position="87"/>
    </location>
</feature>
<comment type="caution">
    <text evidence="13">The sequence shown here is derived from an EMBL/GenBank/DDBJ whole genome shotgun (WGS) entry which is preliminary data.</text>
</comment>
<evidence type="ECO:0000256" key="2">
    <source>
        <dbReference type="ARBA" id="ARBA00005590"/>
    </source>
</evidence>
<evidence type="ECO:0000256" key="6">
    <source>
        <dbReference type="ARBA" id="ARBA00022970"/>
    </source>
</evidence>
<feature type="transmembrane region" description="Helical" evidence="11">
    <location>
        <begin position="308"/>
        <end position="327"/>
    </location>
</feature>
<feature type="transmembrane region" description="Helical" evidence="11">
    <location>
        <begin position="218"/>
        <end position="242"/>
    </location>
</feature>
<comment type="similarity">
    <text evidence="2">Belongs to the amino acid/polyamine transporter 2 family. Amino acid/auxin permease (AAAP) (TC 2.A.18.1) subfamily.</text>
</comment>
<dbReference type="GO" id="GO:0015293">
    <property type="term" value="F:symporter activity"/>
    <property type="evidence" value="ECO:0007669"/>
    <property type="project" value="UniProtKB-KW"/>
</dbReference>
<keyword evidence="5" id="KW-0769">Symport</keyword>
<feature type="transmembrane region" description="Helical" evidence="11">
    <location>
        <begin position="434"/>
        <end position="452"/>
    </location>
</feature>
<dbReference type="Proteomes" id="UP000326939">
    <property type="component" value="Chromosome 16"/>
</dbReference>
<keyword evidence="7 11" id="KW-1133">Transmembrane helix</keyword>
<keyword evidence="14" id="KW-1185">Reference proteome</keyword>
<evidence type="ECO:0000256" key="8">
    <source>
        <dbReference type="ARBA" id="ARBA00023136"/>
    </source>
</evidence>
<evidence type="ECO:0000256" key="9">
    <source>
        <dbReference type="ARBA" id="ARBA00023294"/>
    </source>
</evidence>
<evidence type="ECO:0000313" key="13">
    <source>
        <dbReference type="EMBL" id="KAB5521971.1"/>
    </source>
</evidence>
<feature type="transmembrane region" description="Helical" evidence="11">
    <location>
        <begin position="473"/>
        <end position="494"/>
    </location>
</feature>
<reference evidence="14" key="1">
    <citation type="journal article" date="2019" name="Gigascience">
        <title>De novo genome assembly of the endangered Acer yangbiense, a plant species with extremely small populations endemic to Yunnan Province, China.</title>
        <authorList>
            <person name="Yang J."/>
            <person name="Wariss H.M."/>
            <person name="Tao L."/>
            <person name="Zhang R."/>
            <person name="Yun Q."/>
            <person name="Hollingsworth P."/>
            <person name="Dao Z."/>
            <person name="Luo G."/>
            <person name="Guo H."/>
            <person name="Ma Y."/>
            <person name="Sun W."/>
        </authorList>
    </citation>
    <scope>NUCLEOTIDE SEQUENCE [LARGE SCALE GENOMIC DNA]</scope>
    <source>
        <strain evidence="14">cv. br00</strain>
    </source>
</reference>
<keyword evidence="9" id="KW-0927">Auxin signaling pathway</keyword>
<gene>
    <name evidence="13" type="ORF">DKX38_026290</name>
</gene>
<evidence type="ECO:0000256" key="5">
    <source>
        <dbReference type="ARBA" id="ARBA00022847"/>
    </source>
</evidence>
<evidence type="ECO:0000256" key="1">
    <source>
        <dbReference type="ARBA" id="ARBA00004127"/>
    </source>
</evidence>
<dbReference type="GO" id="GO:0006865">
    <property type="term" value="P:amino acid transport"/>
    <property type="evidence" value="ECO:0007669"/>
    <property type="project" value="UniProtKB-KW"/>
</dbReference>
<organism evidence="13 14">
    <name type="scientific">Salix brachista</name>
    <dbReference type="NCBI Taxonomy" id="2182728"/>
    <lineage>
        <taxon>Eukaryota</taxon>
        <taxon>Viridiplantae</taxon>
        <taxon>Streptophyta</taxon>
        <taxon>Embryophyta</taxon>
        <taxon>Tracheophyta</taxon>
        <taxon>Spermatophyta</taxon>
        <taxon>Magnoliopsida</taxon>
        <taxon>eudicotyledons</taxon>
        <taxon>Gunneridae</taxon>
        <taxon>Pentapetalae</taxon>
        <taxon>rosids</taxon>
        <taxon>fabids</taxon>
        <taxon>Malpighiales</taxon>
        <taxon>Salicaceae</taxon>
        <taxon>Saliceae</taxon>
        <taxon>Salix</taxon>
    </lineage>
</organism>
<evidence type="ECO:0000256" key="11">
    <source>
        <dbReference type="SAM" id="Phobius"/>
    </source>
</evidence>
<feature type="transmembrane region" description="Helical" evidence="11">
    <location>
        <begin position="194"/>
        <end position="212"/>
    </location>
</feature>
<evidence type="ECO:0000259" key="12">
    <source>
        <dbReference type="Pfam" id="PF01490"/>
    </source>
</evidence>
<dbReference type="AlphaFoldDB" id="A0A5N5JR96"/>
<keyword evidence="6" id="KW-0029">Amino-acid transport</keyword>
<keyword evidence="8 11" id="KW-0472">Membrane</keyword>
<dbReference type="GO" id="GO:0009734">
    <property type="term" value="P:auxin-activated signaling pathway"/>
    <property type="evidence" value="ECO:0007669"/>
    <property type="project" value="UniProtKB-KW"/>
</dbReference>
<evidence type="ECO:0000256" key="3">
    <source>
        <dbReference type="ARBA" id="ARBA00022448"/>
    </source>
</evidence>
<sequence>MGAEAGEQETPLLYCSLPSNSTIKRTGLSFHSSFLQSIPGCFSDHLIVHVEFIFNETDTDLSLGTVWTAVAHIITGVIGSGILSLAWSMAQLGWIAGPLAMSFFASVALVSTFLICDCYRSPDPEFGPTRNRSFLEAVHETLGERNGFISSILTKISFYGTGIAYTVTTAISLRAIQKSNSYHKDGHEAEQGGASTLFMLLFGAVQVILSQIPDFHHILWLSIFAAIMSVSYASIGSVLGFAQIIENGYVKGGIAGVSADSAADKVWKISQALGDIAYAYPYTLISLEIQDTLKSPPSENKTMKKASIIAFIATTFFYLCFGSFGYAAFGENTPGNLLTGFHSSESYWLVDLANACIVLHLVGGYQVSTQPVFANIEKWIAENSPNSRVVTKNFTCSLPWLPAFQLNLLRLCFRTIYVASTTTIAMIFPYFNQIIGLLGGLKLWTLTIYFPVEMYFKQRNVEAWSTKWIMLRAFSMICLLVSAFIFTGSVEGLIKARFS</sequence>
<evidence type="ECO:0000256" key="10">
    <source>
        <dbReference type="ARBA" id="ARBA00045588"/>
    </source>
</evidence>
<feature type="transmembrane region" description="Helical" evidence="11">
    <location>
        <begin position="94"/>
        <end position="115"/>
    </location>
</feature>
<comment type="subcellular location">
    <subcellularLocation>
        <location evidence="1">Endomembrane system</location>
        <topology evidence="1">Multi-pass membrane protein</topology>
    </subcellularLocation>
</comment>
<dbReference type="InterPro" id="IPR013057">
    <property type="entry name" value="AA_transpt_TM"/>
</dbReference>
<feature type="transmembrane region" description="Helical" evidence="11">
    <location>
        <begin position="156"/>
        <end position="173"/>
    </location>
</feature>
<evidence type="ECO:0000313" key="14">
    <source>
        <dbReference type="Proteomes" id="UP000326939"/>
    </source>
</evidence>
<comment type="function">
    <text evidence="10">Carrier protein involved in proton-driven auxin influx. Mediates the formation of auxin gradient from developing leaves (site of auxin biosynthesis) to tips by contributing to the loading of auxin in vascular tissues and facilitating acropetal (base to tip) auxin transport within inner tissues of the root apex, and basipetal (tip to base) auxin transport within outer tissues of the root apex. May be involved in lateral roots and nodules formation.</text>
</comment>
<protein>
    <recommendedName>
        <fullName evidence="12">Amino acid transporter transmembrane domain-containing protein</fullName>
    </recommendedName>
</protein>
<proteinExistence type="inferred from homology"/>
<name>A0A5N5JR96_9ROSI</name>
<dbReference type="Pfam" id="PF01490">
    <property type="entry name" value="Aa_trans"/>
    <property type="match status" value="1"/>
</dbReference>
<dbReference type="GO" id="GO:0012505">
    <property type="term" value="C:endomembrane system"/>
    <property type="evidence" value="ECO:0007669"/>
    <property type="project" value="UniProtKB-SubCell"/>
</dbReference>
<keyword evidence="4 11" id="KW-0812">Transmembrane</keyword>
<keyword evidence="3" id="KW-0813">Transport</keyword>